<accession>A0A9Q3J5E2</accession>
<organism evidence="1 2">
    <name type="scientific">Austropuccinia psidii MF-1</name>
    <dbReference type="NCBI Taxonomy" id="1389203"/>
    <lineage>
        <taxon>Eukaryota</taxon>
        <taxon>Fungi</taxon>
        <taxon>Dikarya</taxon>
        <taxon>Basidiomycota</taxon>
        <taxon>Pucciniomycotina</taxon>
        <taxon>Pucciniomycetes</taxon>
        <taxon>Pucciniales</taxon>
        <taxon>Sphaerophragmiaceae</taxon>
        <taxon>Austropuccinia</taxon>
    </lineage>
</organism>
<protein>
    <submittedName>
        <fullName evidence="1">Uncharacterized protein</fullName>
    </submittedName>
</protein>
<name>A0A9Q3J5E2_9BASI</name>
<keyword evidence="2" id="KW-1185">Reference proteome</keyword>
<dbReference type="EMBL" id="AVOT02063264">
    <property type="protein sequence ID" value="MBW0556032.1"/>
    <property type="molecule type" value="Genomic_DNA"/>
</dbReference>
<dbReference type="AlphaFoldDB" id="A0A9Q3J5E2"/>
<reference evidence="1" key="1">
    <citation type="submission" date="2021-03" db="EMBL/GenBank/DDBJ databases">
        <title>Draft genome sequence of rust myrtle Austropuccinia psidii MF-1, a brazilian biotype.</title>
        <authorList>
            <person name="Quecine M.C."/>
            <person name="Pachon D.M.R."/>
            <person name="Bonatelli M.L."/>
            <person name="Correr F.H."/>
            <person name="Franceschini L.M."/>
            <person name="Leite T.F."/>
            <person name="Margarido G.R.A."/>
            <person name="Almeida C.A."/>
            <person name="Ferrarezi J.A."/>
            <person name="Labate C.A."/>
        </authorList>
    </citation>
    <scope>NUCLEOTIDE SEQUENCE</scope>
    <source>
        <strain evidence="1">MF-1</strain>
    </source>
</reference>
<dbReference type="OrthoDB" id="2500683at2759"/>
<comment type="caution">
    <text evidence="1">The sequence shown here is derived from an EMBL/GenBank/DDBJ whole genome shotgun (WGS) entry which is preliminary data.</text>
</comment>
<evidence type="ECO:0000313" key="2">
    <source>
        <dbReference type="Proteomes" id="UP000765509"/>
    </source>
</evidence>
<proteinExistence type="predicted"/>
<gene>
    <name evidence="1" type="ORF">O181_095747</name>
</gene>
<sequence length="124" mass="14046">MSHNSQKSAHPAMADWESLRQAWLKPRATLQTEPAVRKLSNFEEAVNDYDRAAEEGPVPEKVAMAVELLSAELRLTRGPYPCRIPLSQAVAVLYRSWFYDLFPRSIAFRINVPSTSSEPETEVK</sequence>
<evidence type="ECO:0000313" key="1">
    <source>
        <dbReference type="EMBL" id="MBW0556032.1"/>
    </source>
</evidence>
<dbReference type="Proteomes" id="UP000765509">
    <property type="component" value="Unassembled WGS sequence"/>
</dbReference>